<organism evidence="1 2">
    <name type="scientific">Cerasicoccus arenae</name>
    <dbReference type="NCBI Taxonomy" id="424488"/>
    <lineage>
        <taxon>Bacteria</taxon>
        <taxon>Pseudomonadati</taxon>
        <taxon>Verrucomicrobiota</taxon>
        <taxon>Opitutia</taxon>
        <taxon>Puniceicoccales</taxon>
        <taxon>Cerasicoccaceae</taxon>
        <taxon>Cerasicoccus</taxon>
    </lineage>
</organism>
<sequence length="146" mass="16302">MKHRWLILAIMPLALCGQSQSRTEIGAPIENFRLPVFGEDGNRIWDLQGKQGIYGDDGVLDVERMTLRTFPPGQPKTPEMLIESPQARIFPEENRAAGNGYLFLQATNGSYAIVGREWQWLGDEGKILIGSEARVTFKQALGSILE</sequence>
<dbReference type="AlphaFoldDB" id="A0A8J3DAJ8"/>
<accession>A0A8J3DAJ8</accession>
<protein>
    <submittedName>
        <fullName evidence="1">Uncharacterized protein</fullName>
    </submittedName>
</protein>
<evidence type="ECO:0000313" key="1">
    <source>
        <dbReference type="EMBL" id="GHC02466.1"/>
    </source>
</evidence>
<dbReference type="Proteomes" id="UP000642829">
    <property type="component" value="Unassembled WGS sequence"/>
</dbReference>
<keyword evidence="2" id="KW-1185">Reference proteome</keyword>
<gene>
    <name evidence="1" type="ORF">GCM10007047_18790</name>
</gene>
<dbReference type="EMBL" id="BMXG01000010">
    <property type="protein sequence ID" value="GHC02466.1"/>
    <property type="molecule type" value="Genomic_DNA"/>
</dbReference>
<comment type="caution">
    <text evidence="1">The sequence shown here is derived from an EMBL/GenBank/DDBJ whole genome shotgun (WGS) entry which is preliminary data.</text>
</comment>
<proteinExistence type="predicted"/>
<name>A0A8J3DAJ8_9BACT</name>
<reference evidence="1" key="1">
    <citation type="journal article" date="2014" name="Int. J. Syst. Evol. Microbiol.">
        <title>Complete genome sequence of Corynebacterium casei LMG S-19264T (=DSM 44701T), isolated from a smear-ripened cheese.</title>
        <authorList>
            <consortium name="US DOE Joint Genome Institute (JGI-PGF)"/>
            <person name="Walter F."/>
            <person name="Albersmeier A."/>
            <person name="Kalinowski J."/>
            <person name="Ruckert C."/>
        </authorList>
    </citation>
    <scope>NUCLEOTIDE SEQUENCE</scope>
    <source>
        <strain evidence="1">KCTC 12870</strain>
    </source>
</reference>
<dbReference type="RefSeq" id="WP_194500024.1">
    <property type="nucleotide sequence ID" value="NZ_BMXG01000010.1"/>
</dbReference>
<reference evidence="1" key="2">
    <citation type="submission" date="2020-09" db="EMBL/GenBank/DDBJ databases">
        <authorList>
            <person name="Sun Q."/>
            <person name="Kim S."/>
        </authorList>
    </citation>
    <scope>NUCLEOTIDE SEQUENCE</scope>
    <source>
        <strain evidence="1">KCTC 12870</strain>
    </source>
</reference>
<evidence type="ECO:0000313" key="2">
    <source>
        <dbReference type="Proteomes" id="UP000642829"/>
    </source>
</evidence>